<dbReference type="GO" id="GO:0004386">
    <property type="term" value="F:helicase activity"/>
    <property type="evidence" value="ECO:0007669"/>
    <property type="project" value="UniProtKB-KW"/>
</dbReference>
<dbReference type="RefSeq" id="WP_196288741.1">
    <property type="nucleotide sequence ID" value="NZ_JADQDP010000008.1"/>
</dbReference>
<dbReference type="GO" id="GO:0005524">
    <property type="term" value="F:ATP binding"/>
    <property type="evidence" value="ECO:0007669"/>
    <property type="project" value="InterPro"/>
</dbReference>
<feature type="domain" description="Helicase/UvrB N-terminal" evidence="1">
    <location>
        <begin position="1"/>
        <end position="242"/>
    </location>
</feature>
<proteinExistence type="predicted"/>
<keyword evidence="2" id="KW-0347">Helicase</keyword>
<dbReference type="AlphaFoldDB" id="A0A931BLJ3"/>
<keyword evidence="2" id="KW-0067">ATP-binding</keyword>
<evidence type="ECO:0000259" key="1">
    <source>
        <dbReference type="Pfam" id="PF04851"/>
    </source>
</evidence>
<reference evidence="2 3" key="1">
    <citation type="submission" date="2020-11" db="EMBL/GenBank/DDBJ databases">
        <authorList>
            <person name="Kim M.K."/>
        </authorList>
    </citation>
    <scope>NUCLEOTIDE SEQUENCE [LARGE SCALE GENOMIC DNA]</scope>
    <source>
        <strain evidence="2 3">BT439</strain>
    </source>
</reference>
<keyword evidence="3" id="KW-1185">Reference proteome</keyword>
<gene>
    <name evidence="2" type="ORF">I2I01_22260</name>
</gene>
<name>A0A931BLJ3_9BACT</name>
<dbReference type="InterPro" id="IPR027417">
    <property type="entry name" value="P-loop_NTPase"/>
</dbReference>
<dbReference type="GO" id="GO:0003677">
    <property type="term" value="F:DNA binding"/>
    <property type="evidence" value="ECO:0007669"/>
    <property type="project" value="InterPro"/>
</dbReference>
<dbReference type="EMBL" id="JADQDP010000008">
    <property type="protein sequence ID" value="MBF9144383.1"/>
    <property type="molecule type" value="Genomic_DNA"/>
</dbReference>
<keyword evidence="2" id="KW-0378">Hydrolase</keyword>
<dbReference type="Pfam" id="PF04851">
    <property type="entry name" value="ResIII"/>
    <property type="match status" value="1"/>
</dbReference>
<organism evidence="2 3">
    <name type="scientific">Hymenobacter properus</name>
    <dbReference type="NCBI Taxonomy" id="2791026"/>
    <lineage>
        <taxon>Bacteria</taxon>
        <taxon>Pseudomonadati</taxon>
        <taxon>Bacteroidota</taxon>
        <taxon>Cytophagia</taxon>
        <taxon>Cytophagales</taxon>
        <taxon>Hymenobacteraceae</taxon>
        <taxon>Hymenobacter</taxon>
    </lineage>
</organism>
<dbReference type="SUPFAM" id="SSF52540">
    <property type="entry name" value="P-loop containing nucleoside triphosphate hydrolases"/>
    <property type="match status" value="1"/>
</dbReference>
<dbReference type="Gene3D" id="3.40.50.300">
    <property type="entry name" value="P-loop containing nucleotide triphosphate hydrolases"/>
    <property type="match status" value="2"/>
</dbReference>
<evidence type="ECO:0000313" key="2">
    <source>
        <dbReference type="EMBL" id="MBF9144383.1"/>
    </source>
</evidence>
<protein>
    <submittedName>
        <fullName evidence="2">DEAD/DEAH box helicase family protein</fullName>
    </submittedName>
</protein>
<keyword evidence="2" id="KW-0547">Nucleotide-binding</keyword>
<evidence type="ECO:0000313" key="3">
    <source>
        <dbReference type="Proteomes" id="UP000645610"/>
    </source>
</evidence>
<dbReference type="GO" id="GO:0016787">
    <property type="term" value="F:hydrolase activity"/>
    <property type="evidence" value="ECO:0007669"/>
    <property type="project" value="InterPro"/>
</dbReference>
<dbReference type="InterPro" id="IPR006935">
    <property type="entry name" value="Helicase/UvrB_N"/>
</dbReference>
<dbReference type="Proteomes" id="UP000645610">
    <property type="component" value="Unassembled WGS sequence"/>
</dbReference>
<dbReference type="CDD" id="cd18785">
    <property type="entry name" value="SF2_C"/>
    <property type="match status" value="1"/>
</dbReference>
<accession>A0A931BLJ3</accession>
<sequence>MELKPYQQEVITDLTRFLDCVQATKNLPDAFHDFWAAHPRTPLQPFPGTAIEPYKNTVPGVPHVTIKVPTAGGKTFLAANALRTIFAAFPVGRPKAVVWLVPSITILDQTLRNLKDPGHPYRQKINTHFAGRVEVYDKAALLQGSGFSASSVQEQLSLVVLSFDSLRAKNKEDRKVYQENGNLQSFGTLLGDDEDITLMSVIQALNPVVVVDESHNAESDLSVDMLKNLNPSFILDLTATPRKNSNIISFVDALALKKEHMVKLPVIVYNHNDRTEVINSALQLQRNLELQAKQEQKAGGRYIRPIVLFQAQPKTADDNTTFELLKKKLLDLKIPESHIRIKTAGLNELKNEDLASPKCEVRYIITVNALKEGWDAPFAYILASLADKSSDVDVEQILGRVLRQPYVAPHAAPMLNMSYVLTASSKFMETLAKIVVGLNKAGFSARDYKVADAATLAAPDPLATFVQAPLNFDAPAPSPAADDLGDIDTSRIAPLAPATDEAAAAVSVADPLASMPATVGSVQAIAEAALAQQAEFEKTVAASTAGGATPLPTVLQSLVKTYPIKEIFREQAAALVLPQFFWKKPTATLFDTGESGQAVLLEKEYLLEGFPLGKADTNIKFDGVSAELYKVDLDETKKEATPSFARIDGDAKERIMAFILDPARKDSRVKNFTRRILDLIGNLYPIADKEIERYVKRILEDFTDEQFTDFANHEYTYTGKIKDKIKLLSEEYAYKQFRNFLDQDKAFIQPAYVFPTQISPGDTSKDITKSLYEQEGKINGFEEKVINEIANLPNIAFWTRNPERGKGFRINGFLNHYPDFIIQTKSGKTLVVETKGDHLDAEQKIKLGATWAQKAGNAFRYFMVYERRVVDGAYKLDDFLNTLREI</sequence>
<comment type="caution">
    <text evidence="2">The sequence shown here is derived from an EMBL/GenBank/DDBJ whole genome shotgun (WGS) entry which is preliminary data.</text>
</comment>